<feature type="transmembrane region" description="Helical" evidence="1">
    <location>
        <begin position="12"/>
        <end position="35"/>
    </location>
</feature>
<gene>
    <name evidence="2" type="ORF">BABINDRAFT_160454</name>
</gene>
<proteinExistence type="predicted"/>
<keyword evidence="1" id="KW-0812">Transmembrane</keyword>
<accession>A0A1E3QTN2</accession>
<evidence type="ECO:0000313" key="2">
    <source>
        <dbReference type="EMBL" id="ODQ81036.1"/>
    </source>
</evidence>
<keyword evidence="1" id="KW-1133">Transmembrane helix</keyword>
<reference evidence="3" key="1">
    <citation type="submission" date="2016-05" db="EMBL/GenBank/DDBJ databases">
        <title>Comparative genomics of biotechnologically important yeasts.</title>
        <authorList>
            <consortium name="DOE Joint Genome Institute"/>
            <person name="Riley R."/>
            <person name="Haridas S."/>
            <person name="Wolfe K.H."/>
            <person name="Lopes M.R."/>
            <person name="Hittinger C.T."/>
            <person name="Goker M."/>
            <person name="Salamov A."/>
            <person name="Wisecaver J."/>
            <person name="Long T.M."/>
            <person name="Aerts A.L."/>
            <person name="Barry K."/>
            <person name="Choi C."/>
            <person name="Clum A."/>
            <person name="Coughlan A.Y."/>
            <person name="Deshpande S."/>
            <person name="Douglass A.P."/>
            <person name="Hanson S.J."/>
            <person name="Klenk H.-P."/>
            <person name="Labutti K."/>
            <person name="Lapidus A."/>
            <person name="Lindquist E."/>
            <person name="Lipzen A."/>
            <person name="Meier-Kolthoff J.P."/>
            <person name="Ohm R.A."/>
            <person name="Otillar R.P."/>
            <person name="Pangilinan J."/>
            <person name="Peng Y."/>
            <person name="Rokas A."/>
            <person name="Rosa C.A."/>
            <person name="Scheuner C."/>
            <person name="Sibirny A.A."/>
            <person name="Slot J.C."/>
            <person name="Stielow J.B."/>
            <person name="Sun H."/>
            <person name="Kurtzman C.P."/>
            <person name="Blackwell M."/>
            <person name="Grigoriev I.V."/>
            <person name="Jeffries T.W."/>
        </authorList>
    </citation>
    <scope>NUCLEOTIDE SEQUENCE [LARGE SCALE GENOMIC DNA]</scope>
    <source>
        <strain evidence="3">NRRL Y-12698</strain>
    </source>
</reference>
<evidence type="ECO:0000313" key="3">
    <source>
        <dbReference type="Proteomes" id="UP000094336"/>
    </source>
</evidence>
<sequence length="66" mass="7771">MDYRNFALVLRIYLVLTVTDNILPQLANIHFYLLYTRKLNKLQAKGISRILIWSNNKGPKYSSFLP</sequence>
<evidence type="ECO:0000256" key="1">
    <source>
        <dbReference type="SAM" id="Phobius"/>
    </source>
</evidence>
<dbReference type="GeneID" id="30146092"/>
<keyword evidence="3" id="KW-1185">Reference proteome</keyword>
<dbReference type="RefSeq" id="XP_018986364.1">
    <property type="nucleotide sequence ID" value="XM_019128239.1"/>
</dbReference>
<dbReference type="EMBL" id="KV454428">
    <property type="protein sequence ID" value="ODQ81036.1"/>
    <property type="molecule type" value="Genomic_DNA"/>
</dbReference>
<dbReference type="Proteomes" id="UP000094336">
    <property type="component" value="Unassembled WGS sequence"/>
</dbReference>
<organism evidence="2 3">
    <name type="scientific">Babjeviella inositovora NRRL Y-12698</name>
    <dbReference type="NCBI Taxonomy" id="984486"/>
    <lineage>
        <taxon>Eukaryota</taxon>
        <taxon>Fungi</taxon>
        <taxon>Dikarya</taxon>
        <taxon>Ascomycota</taxon>
        <taxon>Saccharomycotina</taxon>
        <taxon>Pichiomycetes</taxon>
        <taxon>Serinales incertae sedis</taxon>
        <taxon>Babjeviella</taxon>
    </lineage>
</organism>
<dbReference type="AlphaFoldDB" id="A0A1E3QTN2"/>
<keyword evidence="1" id="KW-0472">Membrane</keyword>
<protein>
    <submittedName>
        <fullName evidence="2">Uncharacterized protein</fullName>
    </submittedName>
</protein>
<name>A0A1E3QTN2_9ASCO</name>